<feature type="region of interest" description="Disordered" evidence="1">
    <location>
        <begin position="416"/>
        <end position="442"/>
    </location>
</feature>
<evidence type="ECO:0000256" key="1">
    <source>
        <dbReference type="SAM" id="MobiDB-lite"/>
    </source>
</evidence>
<name>A0ABW6SS78_9ACTN</name>
<reference evidence="2 3" key="1">
    <citation type="submission" date="2024-10" db="EMBL/GenBank/DDBJ databases">
        <title>The Natural Products Discovery Center: Release of the First 8490 Sequenced Strains for Exploring Actinobacteria Biosynthetic Diversity.</title>
        <authorList>
            <person name="Kalkreuter E."/>
            <person name="Kautsar S.A."/>
            <person name="Yang D."/>
            <person name="Bader C.D."/>
            <person name="Teijaro C.N."/>
            <person name="Fluegel L."/>
            <person name="Davis C.M."/>
            <person name="Simpson J.R."/>
            <person name="Lauterbach L."/>
            <person name="Steele A.D."/>
            <person name="Gui C."/>
            <person name="Meng S."/>
            <person name="Li G."/>
            <person name="Viehrig K."/>
            <person name="Ye F."/>
            <person name="Su P."/>
            <person name="Kiefer A.F."/>
            <person name="Nichols A."/>
            <person name="Cepeda A.J."/>
            <person name="Yan W."/>
            <person name="Fan B."/>
            <person name="Jiang Y."/>
            <person name="Adhikari A."/>
            <person name="Zheng C.-J."/>
            <person name="Schuster L."/>
            <person name="Cowan T.M."/>
            <person name="Smanski M.J."/>
            <person name="Chevrette M.G."/>
            <person name="De Carvalho L.P.S."/>
            <person name="Shen B."/>
        </authorList>
    </citation>
    <scope>NUCLEOTIDE SEQUENCE [LARGE SCALE GENOMIC DNA]</scope>
    <source>
        <strain evidence="2 3">NPDC002173</strain>
    </source>
</reference>
<accession>A0ABW6SS78</accession>
<evidence type="ECO:0000313" key="2">
    <source>
        <dbReference type="EMBL" id="MFF3667743.1"/>
    </source>
</evidence>
<sequence>MARGVGREKVRELLRLAVWEVDLAVETGLLRRLPNRTFDPVSVNAAQADLEHFRQLLAAEHRCNATQAAARLGISAERFKQLATGLAPVAVEEIRKYGRALVVRYYRAADVDALADHARADAELRAAARAYSRSEAARKAARTRKLNLARAQTARTEIEAAKPALDRDRVDVLIWAAALMTAASVWPGPLRRLRLIVDPRIPPLVATLRQARLTPAELEAMLTALLARATELIALLISPHEAERKLGVPIDQVPDDLQHFGDHLFASSLDELLAAPPSWLLQARADQELREAALAEARRAAEAAFRRHRDEQAAVDAAARVASRLSDTSVAELFDLPVEVIRLLRPKSGRWSAENVERLLRDTPLWLQSQTAARAEADRRRRHADNRATRLAQRRLGWRRQWAELFDVPLEQVPQGVGRPTSRAIDAVRRESPAWARRAASD</sequence>
<gene>
    <name evidence="2" type="ORF">ACFYXI_19300</name>
</gene>
<evidence type="ECO:0000313" key="3">
    <source>
        <dbReference type="Proteomes" id="UP001602013"/>
    </source>
</evidence>
<comment type="caution">
    <text evidence="2">The sequence shown here is derived from an EMBL/GenBank/DDBJ whole genome shotgun (WGS) entry which is preliminary data.</text>
</comment>
<protein>
    <submittedName>
        <fullName evidence="2">Uncharacterized protein</fullName>
    </submittedName>
</protein>
<proteinExistence type="predicted"/>
<dbReference type="Proteomes" id="UP001602013">
    <property type="component" value="Unassembled WGS sequence"/>
</dbReference>
<dbReference type="RefSeq" id="WP_387412878.1">
    <property type="nucleotide sequence ID" value="NZ_JBIASD010000012.1"/>
</dbReference>
<keyword evidence="3" id="KW-1185">Reference proteome</keyword>
<organism evidence="2 3">
    <name type="scientific">Microtetraspora malaysiensis</name>
    <dbReference type="NCBI Taxonomy" id="161358"/>
    <lineage>
        <taxon>Bacteria</taxon>
        <taxon>Bacillati</taxon>
        <taxon>Actinomycetota</taxon>
        <taxon>Actinomycetes</taxon>
        <taxon>Streptosporangiales</taxon>
        <taxon>Streptosporangiaceae</taxon>
        <taxon>Microtetraspora</taxon>
    </lineage>
</organism>
<dbReference type="EMBL" id="JBIASD010000012">
    <property type="protein sequence ID" value="MFF3667743.1"/>
    <property type="molecule type" value="Genomic_DNA"/>
</dbReference>